<feature type="transmembrane region" description="Helical" evidence="8">
    <location>
        <begin position="208"/>
        <end position="239"/>
    </location>
</feature>
<comment type="caution">
    <text evidence="9">The sequence shown here is derived from an EMBL/GenBank/DDBJ whole genome shotgun (WGS) entry which is preliminary data.</text>
</comment>
<feature type="transmembrane region" description="Helical" evidence="8">
    <location>
        <begin position="9"/>
        <end position="27"/>
    </location>
</feature>
<feature type="transmembrane region" description="Helical" evidence="8">
    <location>
        <begin position="62"/>
        <end position="86"/>
    </location>
</feature>
<keyword evidence="3" id="KW-0813">Transport</keyword>
<comment type="similarity">
    <text evidence="2">Belongs to the autoinducer-2 exporter (AI-2E) (TC 2.A.86) family.</text>
</comment>
<evidence type="ECO:0000313" key="9">
    <source>
        <dbReference type="EMBL" id="PIU68526.1"/>
    </source>
</evidence>
<evidence type="ECO:0008006" key="11">
    <source>
        <dbReference type="Google" id="ProtNLM"/>
    </source>
</evidence>
<dbReference type="PANTHER" id="PTHR21716:SF53">
    <property type="entry name" value="PERMEASE PERM-RELATED"/>
    <property type="match status" value="1"/>
</dbReference>
<keyword evidence="7 8" id="KW-0472">Membrane</keyword>
<evidence type="ECO:0000256" key="4">
    <source>
        <dbReference type="ARBA" id="ARBA00022475"/>
    </source>
</evidence>
<dbReference type="EMBL" id="PEWD01000069">
    <property type="protein sequence ID" value="PIU68526.1"/>
    <property type="molecule type" value="Genomic_DNA"/>
</dbReference>
<evidence type="ECO:0000256" key="7">
    <source>
        <dbReference type="ARBA" id="ARBA00023136"/>
    </source>
</evidence>
<keyword evidence="6 8" id="KW-1133">Transmembrane helix</keyword>
<evidence type="ECO:0000256" key="3">
    <source>
        <dbReference type="ARBA" id="ARBA00022448"/>
    </source>
</evidence>
<organism evidence="9 10">
    <name type="scientific">candidate division WWE3 bacterium CG06_land_8_20_14_3_00_42_16</name>
    <dbReference type="NCBI Taxonomy" id="1975083"/>
    <lineage>
        <taxon>Bacteria</taxon>
        <taxon>Katanobacteria</taxon>
    </lineage>
</organism>
<gene>
    <name evidence="9" type="ORF">COS81_03695</name>
</gene>
<dbReference type="InterPro" id="IPR002549">
    <property type="entry name" value="AI-2E-like"/>
</dbReference>
<accession>A0A2M7AM93</accession>
<dbReference type="Proteomes" id="UP000229916">
    <property type="component" value="Unassembled WGS sequence"/>
</dbReference>
<feature type="transmembrane region" description="Helical" evidence="8">
    <location>
        <begin position="33"/>
        <end position="50"/>
    </location>
</feature>
<dbReference type="GO" id="GO:0055085">
    <property type="term" value="P:transmembrane transport"/>
    <property type="evidence" value="ECO:0007669"/>
    <property type="project" value="TreeGrafter"/>
</dbReference>
<proteinExistence type="inferred from homology"/>
<evidence type="ECO:0000256" key="8">
    <source>
        <dbReference type="SAM" id="Phobius"/>
    </source>
</evidence>
<evidence type="ECO:0000256" key="2">
    <source>
        <dbReference type="ARBA" id="ARBA00009773"/>
    </source>
</evidence>
<feature type="transmembrane region" description="Helical" evidence="8">
    <location>
        <begin position="148"/>
        <end position="167"/>
    </location>
</feature>
<evidence type="ECO:0000256" key="6">
    <source>
        <dbReference type="ARBA" id="ARBA00022989"/>
    </source>
</evidence>
<dbReference type="Pfam" id="PF01594">
    <property type="entry name" value="AI-2E_transport"/>
    <property type="match status" value="1"/>
</dbReference>
<comment type="subcellular location">
    <subcellularLocation>
        <location evidence="1">Cell membrane</location>
        <topology evidence="1">Multi-pass membrane protein</topology>
    </subcellularLocation>
</comment>
<dbReference type="GO" id="GO:0005886">
    <property type="term" value="C:plasma membrane"/>
    <property type="evidence" value="ECO:0007669"/>
    <property type="project" value="UniProtKB-SubCell"/>
</dbReference>
<name>A0A2M7AM93_UNCKA</name>
<evidence type="ECO:0000313" key="10">
    <source>
        <dbReference type="Proteomes" id="UP000229916"/>
    </source>
</evidence>
<keyword evidence="5 8" id="KW-0812">Transmembrane</keyword>
<protein>
    <recommendedName>
        <fullName evidence="11">AI-2E family transporter</fullName>
    </recommendedName>
</protein>
<evidence type="ECO:0000256" key="5">
    <source>
        <dbReference type="ARBA" id="ARBA00022692"/>
    </source>
</evidence>
<feature type="transmembrane region" description="Helical" evidence="8">
    <location>
        <begin position="251"/>
        <end position="276"/>
    </location>
</feature>
<evidence type="ECO:0000256" key="1">
    <source>
        <dbReference type="ARBA" id="ARBA00004651"/>
    </source>
</evidence>
<keyword evidence="4" id="KW-1003">Cell membrane</keyword>
<dbReference type="PANTHER" id="PTHR21716">
    <property type="entry name" value="TRANSMEMBRANE PROTEIN"/>
    <property type="match status" value="1"/>
</dbReference>
<reference evidence="10" key="1">
    <citation type="submission" date="2017-09" db="EMBL/GenBank/DDBJ databases">
        <title>Depth-based differentiation of microbial function through sediment-hosted aquifers and enrichment of novel symbionts in the deep terrestrial subsurface.</title>
        <authorList>
            <person name="Probst A.J."/>
            <person name="Ladd B."/>
            <person name="Jarett J.K."/>
            <person name="Geller-Mcgrath D.E."/>
            <person name="Sieber C.M.K."/>
            <person name="Emerson J.B."/>
            <person name="Anantharaman K."/>
            <person name="Thomas B.C."/>
            <person name="Malmstrom R."/>
            <person name="Stieglmeier M."/>
            <person name="Klingl A."/>
            <person name="Woyke T."/>
            <person name="Ryan C.M."/>
            <person name="Banfield J.F."/>
        </authorList>
    </citation>
    <scope>NUCLEOTIDE SEQUENCE [LARGE SCALE GENOMIC DNA]</scope>
</reference>
<sequence length="339" mass="37361">MQDVKLEISLRSILIFVAVVAALWLLYQIKEVIVILAFAFILMSALNPVVDKLEKKMPRTLAIMLSYLAMILIVGLLLAVVIPVLISQIGLFFKNLPAIINNLLPTFSFLKNSGEQYNIIIASQDLVNLLSQQFSLFSSNLFNATFELVNGVVGIVAVSVFSFYLLLEQRDLKKQFINLFPAGSQERIFNLILKIETKLGAWLRGQAFLCFIVGFLSWIGLTVLHVDFALPLAIIAGFLEIIPNIGPIISAIPAILVALVSSPILALLTAIWYILVQQAENAFIVPKIMSSAVDLNPLIVILAILIGGKLMGVTGVLLSIPVMAVCFTILEDYLEHRKQ</sequence>
<dbReference type="AlphaFoldDB" id="A0A2M7AM93"/>